<accession>A0A0D2WQZ8</accession>
<feature type="compositionally biased region" description="Polar residues" evidence="1">
    <location>
        <begin position="334"/>
        <end position="349"/>
    </location>
</feature>
<dbReference type="InParanoid" id="A0A0D2WQZ8"/>
<feature type="region of interest" description="Disordered" evidence="1">
    <location>
        <begin position="242"/>
        <end position="315"/>
    </location>
</feature>
<sequence length="475" mass="50526">MRQTRATQAQQTTRAEAAAPMVAHTAPEVEDEPVTTGGRRRNRQLVSATARTTPVSQPKAAIMQSAATAHPTATATAAQPSTEQQQDCAVVRPPVGRSTRHAAKAAEQPRVVQKSETERGIASPSVALLVDHQPPALGAMNQTVSVSDSSTAVARERGARAQVVGPAATDPKHQMDQGADAELPPQRVRSAKRLAQFMPIGIAVLDNESDGAVLVSRSKSSRDEPNENAAANILSSAFSDKSRGLSAKLDRPTSTVAAAMSETQSSQSPKSSPSAVTPRERLASFRPSSVPRQPLTSLPVSRLGTPNGTPPGKTELLRSSMRASLLHQATANRQILQASRRSVASQDSPRSPVERRAAAVAAQDAFSFLQDDSDSNEEVQHSQSPRSTPRRSLGRVAGASPRPSAATTQHSADRSSSGRRYGTGQKDKSKSHSHKTAANPAREAYFEQMRIELAAAEDFSLEMEVVKPTFSAQFR</sequence>
<feature type="region of interest" description="Disordered" evidence="1">
    <location>
        <begin position="100"/>
        <end position="119"/>
    </location>
</feature>
<feature type="compositionally biased region" description="Low complexity" evidence="1">
    <location>
        <begin position="64"/>
        <end position="86"/>
    </location>
</feature>
<evidence type="ECO:0000256" key="1">
    <source>
        <dbReference type="SAM" id="MobiDB-lite"/>
    </source>
</evidence>
<dbReference type="Proteomes" id="UP000008743">
    <property type="component" value="Unassembled WGS sequence"/>
</dbReference>
<protein>
    <submittedName>
        <fullName evidence="2">Uncharacterized protein</fullName>
    </submittedName>
</protein>
<feature type="compositionally biased region" description="Low complexity" evidence="1">
    <location>
        <begin position="264"/>
        <end position="274"/>
    </location>
</feature>
<dbReference type="EMBL" id="KE346365">
    <property type="protein sequence ID" value="KJE93528.1"/>
    <property type="molecule type" value="Genomic_DNA"/>
</dbReference>
<feature type="compositionally biased region" description="Polar residues" evidence="1">
    <location>
        <begin position="44"/>
        <end position="56"/>
    </location>
</feature>
<keyword evidence="3" id="KW-1185">Reference proteome</keyword>
<proteinExistence type="predicted"/>
<organism evidence="2 3">
    <name type="scientific">Capsaspora owczarzaki (strain ATCC 30864)</name>
    <dbReference type="NCBI Taxonomy" id="595528"/>
    <lineage>
        <taxon>Eukaryota</taxon>
        <taxon>Filasterea</taxon>
        <taxon>Capsaspora</taxon>
    </lineage>
</organism>
<gene>
    <name evidence="2" type="ORF">CAOG_004301</name>
</gene>
<feature type="region of interest" description="Disordered" evidence="1">
    <location>
        <begin position="334"/>
        <end position="440"/>
    </location>
</feature>
<feature type="region of interest" description="Disordered" evidence="1">
    <location>
        <begin position="1"/>
        <end position="86"/>
    </location>
</feature>
<feature type="compositionally biased region" description="Polar residues" evidence="1">
    <location>
        <begin position="286"/>
        <end position="307"/>
    </location>
</feature>
<name>A0A0D2WQZ8_CAPO3</name>
<feature type="region of interest" description="Disordered" evidence="1">
    <location>
        <begin position="160"/>
        <end position="180"/>
    </location>
</feature>
<evidence type="ECO:0000313" key="2">
    <source>
        <dbReference type="EMBL" id="KJE93528.1"/>
    </source>
</evidence>
<dbReference type="RefSeq" id="XP_004348129.1">
    <property type="nucleotide sequence ID" value="XM_004348079.2"/>
</dbReference>
<reference evidence="3" key="1">
    <citation type="submission" date="2011-02" db="EMBL/GenBank/DDBJ databases">
        <title>The Genome Sequence of Capsaspora owczarzaki ATCC 30864.</title>
        <authorList>
            <person name="Russ C."/>
            <person name="Cuomo C."/>
            <person name="Burger G."/>
            <person name="Gray M.W."/>
            <person name="Holland P.W.H."/>
            <person name="King N."/>
            <person name="Lang F.B.F."/>
            <person name="Roger A.J."/>
            <person name="Ruiz-Trillo I."/>
            <person name="Young S.K."/>
            <person name="Zeng Q."/>
            <person name="Gargeya S."/>
            <person name="Alvarado L."/>
            <person name="Berlin A."/>
            <person name="Chapman S.B."/>
            <person name="Chen Z."/>
            <person name="Freedman E."/>
            <person name="Gellesch M."/>
            <person name="Goldberg J."/>
            <person name="Griggs A."/>
            <person name="Gujja S."/>
            <person name="Heilman E."/>
            <person name="Heiman D."/>
            <person name="Howarth C."/>
            <person name="Mehta T."/>
            <person name="Neiman D."/>
            <person name="Pearson M."/>
            <person name="Roberts A."/>
            <person name="Saif S."/>
            <person name="Shea T."/>
            <person name="Shenoy N."/>
            <person name="Sisk P."/>
            <person name="Stolte C."/>
            <person name="Sykes S."/>
            <person name="White J."/>
            <person name="Yandava C."/>
            <person name="Haas B."/>
            <person name="Nusbaum C."/>
            <person name="Birren B."/>
        </authorList>
    </citation>
    <scope>NUCLEOTIDE SEQUENCE</scope>
    <source>
        <strain evidence="3">ATCC 30864</strain>
    </source>
</reference>
<dbReference type="AlphaFoldDB" id="A0A0D2WQZ8"/>
<feature type="compositionally biased region" description="Low complexity" evidence="1">
    <location>
        <begin position="1"/>
        <end position="19"/>
    </location>
</feature>
<evidence type="ECO:0000313" key="3">
    <source>
        <dbReference type="Proteomes" id="UP000008743"/>
    </source>
</evidence>
<feature type="compositionally biased region" description="Basic and acidic residues" evidence="1">
    <location>
        <begin position="242"/>
        <end position="251"/>
    </location>
</feature>